<dbReference type="AlphaFoldDB" id="A0A0N4ZLJ5"/>
<protein>
    <submittedName>
        <fullName evidence="3">Ion_trans domain-containing protein</fullName>
    </submittedName>
</protein>
<reference evidence="3" key="1">
    <citation type="submission" date="2017-02" db="UniProtKB">
        <authorList>
            <consortium name="WormBaseParasite"/>
        </authorList>
    </citation>
    <scope>IDENTIFICATION</scope>
</reference>
<keyword evidence="1" id="KW-0812">Transmembrane</keyword>
<dbReference type="Proteomes" id="UP000038045">
    <property type="component" value="Unplaced"/>
</dbReference>
<evidence type="ECO:0000313" key="2">
    <source>
        <dbReference type="Proteomes" id="UP000038045"/>
    </source>
</evidence>
<keyword evidence="2" id="KW-1185">Reference proteome</keyword>
<organism evidence="2 3">
    <name type="scientific">Parastrongyloides trichosuri</name>
    <name type="common">Possum-specific nematode worm</name>
    <dbReference type="NCBI Taxonomy" id="131310"/>
    <lineage>
        <taxon>Eukaryota</taxon>
        <taxon>Metazoa</taxon>
        <taxon>Ecdysozoa</taxon>
        <taxon>Nematoda</taxon>
        <taxon>Chromadorea</taxon>
        <taxon>Rhabditida</taxon>
        <taxon>Tylenchina</taxon>
        <taxon>Panagrolaimomorpha</taxon>
        <taxon>Strongyloidoidea</taxon>
        <taxon>Strongyloididae</taxon>
        <taxon>Parastrongyloides</taxon>
    </lineage>
</organism>
<evidence type="ECO:0000313" key="3">
    <source>
        <dbReference type="WBParaSite" id="PTRK_0000936800.1"/>
    </source>
</evidence>
<evidence type="ECO:0000256" key="1">
    <source>
        <dbReference type="SAM" id="Phobius"/>
    </source>
</evidence>
<name>A0A0N4ZLJ5_PARTI</name>
<proteinExistence type="predicted"/>
<accession>A0A0N4ZLJ5</accession>
<sequence>MLAICFLFIEISGDNQSEEEPTDNDFDKTPKDILYTLNRNWESYEKVGYLYFVLNLCVIILIITLLSICLLCEHWGKDKLNKANHKAWVTIVAAEEEARSMKAELETKEGTSITTESNLTTTLNEEPSCNTSNYVAI</sequence>
<dbReference type="WBParaSite" id="PTRK_0000936800.1">
    <property type="protein sequence ID" value="PTRK_0000936800.1"/>
    <property type="gene ID" value="PTRK_0000936800"/>
</dbReference>
<keyword evidence="1" id="KW-0472">Membrane</keyword>
<feature type="transmembrane region" description="Helical" evidence="1">
    <location>
        <begin position="49"/>
        <end position="72"/>
    </location>
</feature>
<keyword evidence="1" id="KW-1133">Transmembrane helix</keyword>